<dbReference type="AlphaFoldDB" id="A7SJB6"/>
<dbReference type="Pfam" id="PF00354">
    <property type="entry name" value="Pentaxin"/>
    <property type="match status" value="1"/>
</dbReference>
<gene>
    <name evidence="8" type="ORF">NEMVEDRAFT_v1g120415</name>
</gene>
<feature type="non-terminal residue" evidence="8">
    <location>
        <position position="108"/>
    </location>
</feature>
<dbReference type="PRINTS" id="PR00895">
    <property type="entry name" value="PENTAXIN"/>
</dbReference>
<evidence type="ECO:0000256" key="4">
    <source>
        <dbReference type="ARBA" id="ARBA00023157"/>
    </source>
</evidence>
<feature type="domain" description="Pentraxin (PTX)" evidence="7">
    <location>
        <begin position="1"/>
        <end position="108"/>
    </location>
</feature>
<protein>
    <recommendedName>
        <fullName evidence="7">Pentraxin (PTX) domain-containing protein</fullName>
    </recommendedName>
</protein>
<sequence length="108" mass="12026">MYAEPLGGDWHHVCIKWTGTDGKWYFLVDGVKRGQGSDLSKDHTIPSPGKLVIGQIQKEMVGGFDASKSFVGVISRLNVWEEILSDETIEVLAQACGRETGNFVDWRE</sequence>
<reference evidence="8 9" key="1">
    <citation type="journal article" date="2007" name="Science">
        <title>Sea anemone genome reveals ancestral eumetazoan gene repertoire and genomic organization.</title>
        <authorList>
            <person name="Putnam N.H."/>
            <person name="Srivastava M."/>
            <person name="Hellsten U."/>
            <person name="Dirks B."/>
            <person name="Chapman J."/>
            <person name="Salamov A."/>
            <person name="Terry A."/>
            <person name="Shapiro H."/>
            <person name="Lindquist E."/>
            <person name="Kapitonov V.V."/>
            <person name="Jurka J."/>
            <person name="Genikhovich G."/>
            <person name="Grigoriev I.V."/>
            <person name="Lucas S.M."/>
            <person name="Steele R.E."/>
            <person name="Finnerty J.R."/>
            <person name="Technau U."/>
            <person name="Martindale M.Q."/>
            <person name="Rokhsar D.S."/>
        </authorList>
    </citation>
    <scope>NUCLEOTIDE SEQUENCE [LARGE SCALE GENOMIC DNA]</scope>
    <source>
        <strain evidence="9">CH2 X CH6</strain>
    </source>
</reference>
<dbReference type="InParanoid" id="A7SJB6"/>
<organism evidence="8 9">
    <name type="scientific">Nematostella vectensis</name>
    <name type="common">Starlet sea anemone</name>
    <dbReference type="NCBI Taxonomy" id="45351"/>
    <lineage>
        <taxon>Eukaryota</taxon>
        <taxon>Metazoa</taxon>
        <taxon>Cnidaria</taxon>
        <taxon>Anthozoa</taxon>
        <taxon>Hexacorallia</taxon>
        <taxon>Actiniaria</taxon>
        <taxon>Edwardsiidae</taxon>
        <taxon>Nematostella</taxon>
    </lineage>
</organism>
<dbReference type="Proteomes" id="UP000001593">
    <property type="component" value="Unassembled WGS sequence"/>
</dbReference>
<dbReference type="PhylomeDB" id="A7SJB6"/>
<evidence type="ECO:0000256" key="1">
    <source>
        <dbReference type="ARBA" id="ARBA00001913"/>
    </source>
</evidence>
<dbReference type="InterPro" id="IPR001759">
    <property type="entry name" value="PTX_dom"/>
</dbReference>
<proteinExistence type="predicted"/>
<name>A7SJB6_NEMVE</name>
<keyword evidence="9" id="KW-1185">Reference proteome</keyword>
<dbReference type="GO" id="GO:0046872">
    <property type="term" value="F:metal ion binding"/>
    <property type="evidence" value="ECO:0007669"/>
    <property type="project" value="UniProtKB-KW"/>
</dbReference>
<dbReference type="InterPro" id="IPR051360">
    <property type="entry name" value="Neuronal_Pentraxin_Related"/>
</dbReference>
<dbReference type="KEGG" id="nve:5507627"/>
<evidence type="ECO:0000256" key="6">
    <source>
        <dbReference type="PROSITE-ProRule" id="PRU01172"/>
    </source>
</evidence>
<accession>A7SJB6</accession>
<dbReference type="PANTHER" id="PTHR19277:SF125">
    <property type="entry name" value="B6"/>
    <property type="match status" value="1"/>
</dbReference>
<evidence type="ECO:0000256" key="3">
    <source>
        <dbReference type="ARBA" id="ARBA00022837"/>
    </source>
</evidence>
<dbReference type="EMBL" id="DS469676">
    <property type="protein sequence ID" value="EDO36192.1"/>
    <property type="molecule type" value="Genomic_DNA"/>
</dbReference>
<dbReference type="SUPFAM" id="SSF49899">
    <property type="entry name" value="Concanavalin A-like lectins/glucanases"/>
    <property type="match status" value="1"/>
</dbReference>
<comment type="caution">
    <text evidence="6">Lacks conserved residue(s) required for the propagation of feature annotation.</text>
</comment>
<dbReference type="PROSITE" id="PS51828">
    <property type="entry name" value="PTX_2"/>
    <property type="match status" value="1"/>
</dbReference>
<dbReference type="PANTHER" id="PTHR19277">
    <property type="entry name" value="PENTRAXIN"/>
    <property type="match status" value="1"/>
</dbReference>
<keyword evidence="3" id="KW-0106">Calcium</keyword>
<evidence type="ECO:0000313" key="9">
    <source>
        <dbReference type="Proteomes" id="UP000001593"/>
    </source>
</evidence>
<dbReference type="HOGENOM" id="CLU_156979_0_0_1"/>
<evidence type="ECO:0000256" key="5">
    <source>
        <dbReference type="ARBA" id="ARBA00023180"/>
    </source>
</evidence>
<comment type="cofactor">
    <cofactor evidence="1">
        <name>Ca(2+)</name>
        <dbReference type="ChEBI" id="CHEBI:29108"/>
    </cofactor>
</comment>
<dbReference type="InterPro" id="IPR013320">
    <property type="entry name" value="ConA-like_dom_sf"/>
</dbReference>
<evidence type="ECO:0000259" key="7">
    <source>
        <dbReference type="PROSITE" id="PS51828"/>
    </source>
</evidence>
<keyword evidence="4" id="KW-1015">Disulfide bond</keyword>
<dbReference type="Gene3D" id="2.60.120.200">
    <property type="match status" value="1"/>
</dbReference>
<keyword evidence="5" id="KW-0325">Glycoprotein</keyword>
<evidence type="ECO:0000313" key="8">
    <source>
        <dbReference type="EMBL" id="EDO36192.1"/>
    </source>
</evidence>
<keyword evidence="2" id="KW-0479">Metal-binding</keyword>
<evidence type="ECO:0000256" key="2">
    <source>
        <dbReference type="ARBA" id="ARBA00022723"/>
    </source>
</evidence>